<evidence type="ECO:0000256" key="1">
    <source>
        <dbReference type="SAM" id="Phobius"/>
    </source>
</evidence>
<dbReference type="GO" id="GO:0016020">
    <property type="term" value="C:membrane"/>
    <property type="evidence" value="ECO:0007669"/>
    <property type="project" value="GOC"/>
</dbReference>
<feature type="transmembrane region" description="Helical" evidence="1">
    <location>
        <begin position="116"/>
        <end position="136"/>
    </location>
</feature>
<dbReference type="Gene3D" id="3.60.10.10">
    <property type="entry name" value="Endonuclease/exonuclease/phosphatase"/>
    <property type="match status" value="1"/>
</dbReference>
<comment type="caution">
    <text evidence="6">The sequence shown here is derived from an EMBL/GenBank/DDBJ whole genome shotgun (WGS) entry which is preliminary data.</text>
</comment>
<dbReference type="GO" id="GO:0031505">
    <property type="term" value="P:fungal-type cell wall organization"/>
    <property type="evidence" value="ECO:0007669"/>
    <property type="project" value="TreeGrafter"/>
</dbReference>
<feature type="transmembrane region" description="Helical" evidence="1">
    <location>
        <begin position="314"/>
        <end position="332"/>
    </location>
</feature>
<feature type="transmembrane region" description="Helical" evidence="1">
    <location>
        <begin position="81"/>
        <end position="104"/>
    </location>
</feature>
<feature type="transmembrane region" description="Helical" evidence="1">
    <location>
        <begin position="344"/>
        <end position="360"/>
    </location>
</feature>
<evidence type="ECO:0000313" key="7">
    <source>
        <dbReference type="Proteomes" id="UP000027586"/>
    </source>
</evidence>
<feature type="transmembrane region" description="Helical" evidence="1">
    <location>
        <begin position="366"/>
        <end position="385"/>
    </location>
</feature>
<evidence type="ECO:0000259" key="4">
    <source>
        <dbReference type="Pfam" id="PF23022"/>
    </source>
</evidence>
<keyword evidence="1" id="KW-1133">Transmembrane helix</keyword>
<dbReference type="Pfam" id="PF23021">
    <property type="entry name" value="6TM_2nd_PGAP2IP"/>
    <property type="match status" value="1"/>
</dbReference>
<feature type="transmembrane region" description="Helical" evidence="1">
    <location>
        <begin position="518"/>
        <end position="536"/>
    </location>
</feature>
<dbReference type="Pfam" id="PF10277">
    <property type="entry name" value="Frag1"/>
    <property type="match status" value="1"/>
</dbReference>
<dbReference type="EMBL" id="CBTN010000007">
    <property type="protein sequence ID" value="CDH50569.1"/>
    <property type="molecule type" value="Genomic_DNA"/>
</dbReference>
<dbReference type="InterPro" id="IPR057315">
    <property type="entry name" value="Exo_endo_phos_PGAP2IP_C"/>
</dbReference>
<feature type="transmembrane region" description="Helical" evidence="1">
    <location>
        <begin position="148"/>
        <end position="169"/>
    </location>
</feature>
<evidence type="ECO:0000259" key="3">
    <source>
        <dbReference type="Pfam" id="PF23021"/>
    </source>
</evidence>
<dbReference type="GO" id="GO:0005783">
    <property type="term" value="C:endoplasmic reticulum"/>
    <property type="evidence" value="ECO:0007669"/>
    <property type="project" value="TreeGrafter"/>
</dbReference>
<dbReference type="Pfam" id="PF23226">
    <property type="entry name" value="Exo_endo_phos_PGAP2IP"/>
    <property type="match status" value="1"/>
</dbReference>
<dbReference type="STRING" id="1263082.A0A068RKS2"/>
<dbReference type="Proteomes" id="UP000027586">
    <property type="component" value="Unassembled WGS sequence"/>
</dbReference>
<dbReference type="VEuPathDB" id="FungiDB:LCOR_02280.1"/>
<feature type="transmembrane region" description="Helical" evidence="1">
    <location>
        <begin position="601"/>
        <end position="620"/>
    </location>
</feature>
<dbReference type="InterPro" id="IPR036691">
    <property type="entry name" value="Endo/exonu/phosph_ase_sf"/>
</dbReference>
<dbReference type="GO" id="GO:0006506">
    <property type="term" value="P:GPI anchor biosynthetic process"/>
    <property type="evidence" value="ECO:0007669"/>
    <property type="project" value="TreeGrafter"/>
</dbReference>
<feature type="transmembrane region" description="Helical" evidence="1">
    <location>
        <begin position="287"/>
        <end position="308"/>
    </location>
</feature>
<feature type="transmembrane region" description="Helical" evidence="1">
    <location>
        <begin position="570"/>
        <end position="589"/>
    </location>
</feature>
<sequence length="977" mass="109901">MAEKASVSAASEVQPTTITKFGGKYVSYAHTICAYSAFFLALAVGCYTHYYKIVRNEHFGYPDEWFPSVSATTGDRYPARAIFQILIALTSGPRFALVFLWYFYTTRTARTSSRGFGMFLLIVGIVRTVSCGGWVYITSTDDHLTHDITMITYLVCTLPWQLGVVYTSARNNQQALKWRRIFTLAFFATLPPMIYYFLQHKIHKVPGAYTTYAFFEWSLILYDVAFDAVTALDFQTFELSLVDMSGGHAGAIPVTKEGSAAIGSPEDTISPTFLRSLIALRGYATEAYLAFVFWSMLTSLALLIWYFPLWYMGISGYEAFLLITVAPMFLGIRPLRQLMAKYRGVFHLFSLIGVASYAFQDPAYRLSLTAIGLAISTMTWTATWFEARAHVGSLERSILIWGIGLVLHNVVKMAWWTENPIWPIMHEANGGRNMIGIILGVVAAIEVIVRDFNSPAAHHPVEHDLAPASPGQTTENSSWLMAASGFGAVLFALHSMYSDSSTIMRWTVDGYPNYGPEPVPWGVATIAALGLGLWISSMRRITTSIAWYAVGCLGCAVFYCSAGWNAYYGGLVLGFYLMSIMPATVRAITTHPPFKTLFTGFMVYNVLCLAHVWVVAYEFVPGGVYARERTNWILVTLMLLIGCGVLNAHKQATMDSQFKKMAQLHIIKTARTLTRVAIVSSVIASAVIATNRVISAVTPAPYRPAEKSFTAAIWTIHFALDNDMWASEIRMRDAIRDLELDVVGLLESDTMRIIMGNRDWAQFIAEDLGYYVDYGPSSMKHTWGCLMLSKFPILQSEHHLLPSPDGELACAIHATLDVYGQPVDFIVSHNGQEENPEDRRQQTTELARIMRTSTNPFVFLGYVVTKPKQPNYYILFDDGDMNDIDPTDWDRWCEYVGYRGLRRIGYARVSHGKITDTEIQTGKFQVVDNPRDFWKASYERIDESQVPAALRYPTMFRGRGIRGHRYHVFNEPRYFVH</sequence>
<feature type="transmembrane region" description="Helical" evidence="1">
    <location>
        <begin position="431"/>
        <end position="449"/>
    </location>
</feature>
<keyword evidence="1" id="KW-0472">Membrane</keyword>
<evidence type="ECO:0000259" key="2">
    <source>
        <dbReference type="Pfam" id="PF10277"/>
    </source>
</evidence>
<feature type="transmembrane region" description="Helical" evidence="1">
    <location>
        <begin position="210"/>
        <end position="232"/>
    </location>
</feature>
<dbReference type="OrthoDB" id="68581at2759"/>
<accession>A0A068RKS2</accession>
<feature type="domain" description="PGAP2IP second transmembrane" evidence="3">
    <location>
        <begin position="476"/>
        <end position="652"/>
    </location>
</feature>
<protein>
    <submittedName>
        <fullName evidence="6">Calcofluor white hypersensitive protein</fullName>
    </submittedName>
</protein>
<feature type="transmembrane region" description="Helical" evidence="1">
    <location>
        <begin position="28"/>
        <end position="50"/>
    </location>
</feature>
<feature type="domain" description="CWH43-like N-terminal" evidence="2">
    <location>
        <begin position="24"/>
        <end position="236"/>
    </location>
</feature>
<dbReference type="InterPro" id="IPR051916">
    <property type="entry name" value="GPI-anchor_lipid_remodeler"/>
</dbReference>
<gene>
    <name evidence="6" type="ORF">LCOR_02280.1</name>
</gene>
<reference evidence="6" key="1">
    <citation type="submission" date="2013-08" db="EMBL/GenBank/DDBJ databases">
        <title>Gene expansion shapes genome architecture in the human pathogen Lichtheimia corymbifera: an evolutionary genomics analysis in the ancient terrestrial Mucorales (Mucoromycotina).</title>
        <authorList>
            <person name="Schwartze V.U."/>
            <person name="Winter S."/>
            <person name="Shelest E."/>
            <person name="Marcet-Houben M."/>
            <person name="Horn F."/>
            <person name="Wehner S."/>
            <person name="Hoffmann K."/>
            <person name="Riege K."/>
            <person name="Sammeth M."/>
            <person name="Nowrousian M."/>
            <person name="Valiante V."/>
            <person name="Linde J."/>
            <person name="Jacobsen I.D."/>
            <person name="Marz M."/>
            <person name="Brakhage A.A."/>
            <person name="Gabaldon T."/>
            <person name="Bocker S."/>
            <person name="Voigt K."/>
        </authorList>
    </citation>
    <scope>NUCLEOTIDE SEQUENCE [LARGE SCALE GENOMIC DNA]</scope>
    <source>
        <strain evidence="6">FSU 9682</strain>
    </source>
</reference>
<feature type="transmembrane region" description="Helical" evidence="1">
    <location>
        <begin position="632"/>
        <end position="649"/>
    </location>
</feature>
<keyword evidence="1" id="KW-0812">Transmembrane</keyword>
<feature type="transmembrane region" description="Helical" evidence="1">
    <location>
        <begin position="545"/>
        <end position="564"/>
    </location>
</feature>
<dbReference type="InterPro" id="IPR019402">
    <property type="entry name" value="CWH43_N"/>
</dbReference>
<evidence type="ECO:0000259" key="5">
    <source>
        <dbReference type="Pfam" id="PF23226"/>
    </source>
</evidence>
<feature type="transmembrane region" description="Helical" evidence="1">
    <location>
        <begin position="670"/>
        <end position="689"/>
    </location>
</feature>
<dbReference type="Pfam" id="PF23022">
    <property type="entry name" value="6TM_1st_PGAP2IP"/>
    <property type="match status" value="1"/>
</dbReference>
<organism evidence="6 7">
    <name type="scientific">Lichtheimia corymbifera JMRC:FSU:9682</name>
    <dbReference type="NCBI Taxonomy" id="1263082"/>
    <lineage>
        <taxon>Eukaryota</taxon>
        <taxon>Fungi</taxon>
        <taxon>Fungi incertae sedis</taxon>
        <taxon>Mucoromycota</taxon>
        <taxon>Mucoromycotina</taxon>
        <taxon>Mucoromycetes</taxon>
        <taxon>Mucorales</taxon>
        <taxon>Lichtheimiaceae</taxon>
        <taxon>Lichtheimia</taxon>
    </lineage>
</organism>
<feature type="domain" description="PGAP2IP C-terminal nuclease-like" evidence="5">
    <location>
        <begin position="707"/>
        <end position="950"/>
    </location>
</feature>
<proteinExistence type="predicted"/>
<dbReference type="InterPro" id="IPR053911">
    <property type="entry name" value="PGAP2IP_TM_2nd"/>
</dbReference>
<name>A0A068RKS2_9FUNG</name>
<keyword evidence="7" id="KW-1185">Reference proteome</keyword>
<feature type="transmembrane region" description="Helical" evidence="1">
    <location>
        <begin position="397"/>
        <end position="416"/>
    </location>
</feature>
<evidence type="ECO:0000313" key="6">
    <source>
        <dbReference type="EMBL" id="CDH50569.1"/>
    </source>
</evidence>
<dbReference type="InterPro" id="IPR053912">
    <property type="entry name" value="PGAP2IP_TM_1nd"/>
</dbReference>
<feature type="transmembrane region" description="Helical" evidence="1">
    <location>
        <begin position="181"/>
        <end position="198"/>
    </location>
</feature>
<dbReference type="SUPFAM" id="SSF56219">
    <property type="entry name" value="DNase I-like"/>
    <property type="match status" value="1"/>
</dbReference>
<dbReference type="AlphaFoldDB" id="A0A068RKS2"/>
<dbReference type="PANTHER" id="PTHR14859">
    <property type="entry name" value="CALCOFLUOR WHITE HYPERSENSITIVE PROTEIN PRECURSOR"/>
    <property type="match status" value="1"/>
</dbReference>
<feature type="transmembrane region" description="Helical" evidence="1">
    <location>
        <begin position="479"/>
        <end position="498"/>
    </location>
</feature>
<feature type="domain" description="PGAP2IP first transmembrane" evidence="4">
    <location>
        <begin position="291"/>
        <end position="445"/>
    </location>
</feature>
<dbReference type="PANTHER" id="PTHR14859:SF1">
    <property type="entry name" value="PGAP2-INTERACTING PROTEIN"/>
    <property type="match status" value="1"/>
</dbReference>